<feature type="domain" description="Isochorismatase-like" evidence="2">
    <location>
        <begin position="4"/>
        <end position="144"/>
    </location>
</feature>
<dbReference type="GO" id="GO:0016787">
    <property type="term" value="F:hydrolase activity"/>
    <property type="evidence" value="ECO:0007669"/>
    <property type="project" value="UniProtKB-KW"/>
</dbReference>
<dbReference type="PANTHER" id="PTHR43540:SF1">
    <property type="entry name" value="ISOCHORISMATASE HYDROLASE"/>
    <property type="match status" value="1"/>
</dbReference>
<evidence type="ECO:0000256" key="1">
    <source>
        <dbReference type="ARBA" id="ARBA00022801"/>
    </source>
</evidence>
<organism evidence="3 4">
    <name type="scientific">Microbaculum marinum</name>
    <dbReference type="NCBI Taxonomy" id="1764581"/>
    <lineage>
        <taxon>Bacteria</taxon>
        <taxon>Pseudomonadati</taxon>
        <taxon>Pseudomonadota</taxon>
        <taxon>Alphaproteobacteria</taxon>
        <taxon>Hyphomicrobiales</taxon>
        <taxon>Tepidamorphaceae</taxon>
        <taxon>Microbaculum</taxon>
    </lineage>
</organism>
<dbReference type="InterPro" id="IPR000868">
    <property type="entry name" value="Isochorismatase-like_dom"/>
</dbReference>
<evidence type="ECO:0000259" key="2">
    <source>
        <dbReference type="Pfam" id="PF00857"/>
    </source>
</evidence>
<dbReference type="EMBL" id="JAZHOF010000007">
    <property type="protein sequence ID" value="MEJ8573175.1"/>
    <property type="molecule type" value="Genomic_DNA"/>
</dbReference>
<dbReference type="AlphaFoldDB" id="A0AAW9RML9"/>
<name>A0AAW9RML9_9HYPH</name>
<proteinExistence type="predicted"/>
<dbReference type="EC" id="3.-.-.-" evidence="3"/>
<dbReference type="CDD" id="cd01014">
    <property type="entry name" value="nicotinamidase_related"/>
    <property type="match status" value="1"/>
</dbReference>
<dbReference type="Gene3D" id="3.40.50.850">
    <property type="entry name" value="Isochorismatase-like"/>
    <property type="match status" value="1"/>
</dbReference>
<dbReference type="RefSeq" id="WP_340330877.1">
    <property type="nucleotide sequence ID" value="NZ_JAZHOF010000007.1"/>
</dbReference>
<dbReference type="SUPFAM" id="SSF52499">
    <property type="entry name" value="Isochorismatase-like hydrolases"/>
    <property type="match status" value="1"/>
</dbReference>
<reference evidence="3 4" key="1">
    <citation type="submission" date="2024-02" db="EMBL/GenBank/DDBJ databases">
        <title>Genome analysis and characterization of Microbaculum marinisediminis sp. nov., isolated from marine sediment.</title>
        <authorList>
            <person name="Du Z.-J."/>
            <person name="Ye Y.-Q."/>
            <person name="Zhang Z.-R."/>
            <person name="Yuan S.-M."/>
            <person name="Zhang X.-Y."/>
        </authorList>
    </citation>
    <scope>NUCLEOTIDE SEQUENCE [LARGE SCALE GENOMIC DNA]</scope>
    <source>
        <strain evidence="3 4">SDUM1044001</strain>
    </source>
</reference>
<dbReference type="InterPro" id="IPR036380">
    <property type="entry name" value="Isochorismatase-like_sf"/>
</dbReference>
<keyword evidence="4" id="KW-1185">Reference proteome</keyword>
<evidence type="ECO:0000313" key="4">
    <source>
        <dbReference type="Proteomes" id="UP001378188"/>
    </source>
</evidence>
<keyword evidence="1 3" id="KW-0378">Hydrolase</keyword>
<evidence type="ECO:0000313" key="3">
    <source>
        <dbReference type="EMBL" id="MEJ8573175.1"/>
    </source>
</evidence>
<dbReference type="Proteomes" id="UP001378188">
    <property type="component" value="Unassembled WGS sequence"/>
</dbReference>
<gene>
    <name evidence="3" type="ORF">V3328_16910</name>
</gene>
<dbReference type="Pfam" id="PF00857">
    <property type="entry name" value="Isochorismatase"/>
    <property type="match status" value="1"/>
</dbReference>
<comment type="caution">
    <text evidence="3">The sequence shown here is derived from an EMBL/GenBank/DDBJ whole genome shotgun (WGS) entry which is preliminary data.</text>
</comment>
<dbReference type="InterPro" id="IPR050272">
    <property type="entry name" value="Isochorismatase-like_hydrls"/>
</dbReference>
<dbReference type="PANTHER" id="PTHR43540">
    <property type="entry name" value="PEROXYUREIDOACRYLATE/UREIDOACRYLATE AMIDOHYDROLASE-RELATED"/>
    <property type="match status" value="1"/>
</dbReference>
<protein>
    <submittedName>
        <fullName evidence="3">Cysteine hydrolase family protein</fullName>
        <ecNumber evidence="3">3.-.-.-</ecNumber>
    </submittedName>
</protein>
<accession>A0AAW9RML9</accession>
<sequence length="183" mass="19029">MPDAALVLIDLQKAFAGPDMGRRNNPDAEDNVGRLLAGCRDARLPVFHVRHDSLTPGSPLRAGQPGHDVMDCAAPDAGEPVFAKTINSAFIGTGLEAALRTAGIRHLIVAGATTDHCVSTPVRMAANLGFRVTLAADACFANDRRSPDGPTVPAQTVHDVELAILSGEFATIATVDAVLSTLA</sequence>